<evidence type="ECO:0000256" key="3">
    <source>
        <dbReference type="ARBA" id="ARBA00022475"/>
    </source>
</evidence>
<feature type="transmembrane region" description="Helical" evidence="7">
    <location>
        <begin position="93"/>
        <end position="120"/>
    </location>
</feature>
<evidence type="ECO:0000256" key="7">
    <source>
        <dbReference type="RuleBase" id="RU364093"/>
    </source>
</evidence>
<dbReference type="InterPro" id="IPR001712">
    <property type="entry name" value="T3SS_FHIPEP"/>
</dbReference>
<dbReference type="InterPro" id="IPR042193">
    <property type="entry name" value="FHIPEP_3"/>
</dbReference>
<dbReference type="InterPro" id="IPR042194">
    <property type="entry name" value="FHIPEP_1"/>
</dbReference>
<protein>
    <recommendedName>
        <fullName evidence="7">Flagellar biosynthesis protein FlhA</fullName>
    </recommendedName>
</protein>
<keyword evidence="7" id="KW-1005">Bacterial flagellum biogenesis</keyword>
<dbReference type="GO" id="GO:0044780">
    <property type="term" value="P:bacterial-type flagellum assembly"/>
    <property type="evidence" value="ECO:0007669"/>
    <property type="project" value="InterPro"/>
</dbReference>
<evidence type="ECO:0000313" key="9">
    <source>
        <dbReference type="Proteomes" id="UP000198625"/>
    </source>
</evidence>
<evidence type="ECO:0000256" key="5">
    <source>
        <dbReference type="ARBA" id="ARBA00022989"/>
    </source>
</evidence>
<keyword evidence="3 7" id="KW-1003">Cell membrane</keyword>
<dbReference type="InterPro" id="IPR042196">
    <property type="entry name" value="FHIPEP_4"/>
</dbReference>
<feature type="transmembrane region" description="Helical" evidence="7">
    <location>
        <begin position="188"/>
        <end position="209"/>
    </location>
</feature>
<reference evidence="8 9" key="1">
    <citation type="submission" date="2016-10" db="EMBL/GenBank/DDBJ databases">
        <authorList>
            <person name="de Groot N.N."/>
        </authorList>
    </citation>
    <scope>NUCLEOTIDE SEQUENCE [LARGE SCALE GENOMIC DNA]</scope>
    <source>
        <strain evidence="8 9">DSM 21650</strain>
    </source>
</reference>
<dbReference type="InterPro" id="IPR006301">
    <property type="entry name" value="FlhA"/>
</dbReference>
<gene>
    <name evidence="7" type="primary">flhA</name>
    <name evidence="8" type="ORF">SAMN05660462_01004</name>
</gene>
<dbReference type="InterPro" id="IPR025505">
    <property type="entry name" value="FHIPEP_CS"/>
</dbReference>
<keyword evidence="8" id="KW-0966">Cell projection</keyword>
<dbReference type="AlphaFoldDB" id="A0A1H3N4T9"/>
<keyword evidence="7" id="KW-0653">Protein transport</keyword>
<keyword evidence="7" id="KW-0813">Transport</keyword>
<accession>A0A1H3N4T9</accession>
<keyword evidence="8" id="KW-0969">Cilium</keyword>
<evidence type="ECO:0000256" key="1">
    <source>
        <dbReference type="ARBA" id="ARBA00004651"/>
    </source>
</evidence>
<dbReference type="NCBIfam" id="TIGR01398">
    <property type="entry name" value="FlhA"/>
    <property type="match status" value="1"/>
</dbReference>
<dbReference type="PROSITE" id="PS00994">
    <property type="entry name" value="FHIPEP"/>
    <property type="match status" value="1"/>
</dbReference>
<dbReference type="EMBL" id="FNQE01000009">
    <property type="protein sequence ID" value="SDY83753.1"/>
    <property type="molecule type" value="Genomic_DNA"/>
</dbReference>
<keyword evidence="8" id="KW-0282">Flagellum</keyword>
<feature type="transmembrane region" description="Helical" evidence="7">
    <location>
        <begin position="230"/>
        <end position="251"/>
    </location>
</feature>
<dbReference type="GO" id="GO:0005886">
    <property type="term" value="C:plasma membrane"/>
    <property type="evidence" value="ECO:0007669"/>
    <property type="project" value="UniProtKB-SubCell"/>
</dbReference>
<dbReference type="Proteomes" id="UP000198625">
    <property type="component" value="Unassembled WGS sequence"/>
</dbReference>
<keyword evidence="6 7" id="KW-0472">Membrane</keyword>
<feature type="transmembrane region" description="Helical" evidence="7">
    <location>
        <begin position="271"/>
        <end position="304"/>
    </location>
</feature>
<feature type="transmembrane region" description="Helical" evidence="7">
    <location>
        <begin position="6"/>
        <end position="23"/>
    </location>
</feature>
<evidence type="ECO:0000256" key="2">
    <source>
        <dbReference type="ARBA" id="ARBA00008835"/>
    </source>
</evidence>
<feature type="transmembrane region" description="Helical" evidence="7">
    <location>
        <begin position="30"/>
        <end position="49"/>
    </location>
</feature>
<dbReference type="GO" id="GO:0009306">
    <property type="term" value="P:protein secretion"/>
    <property type="evidence" value="ECO:0007669"/>
    <property type="project" value="InterPro"/>
</dbReference>
<dbReference type="RefSeq" id="WP_091728052.1">
    <property type="nucleotide sequence ID" value="NZ_FNQE01000009.1"/>
</dbReference>
<dbReference type="Gene3D" id="3.40.30.60">
    <property type="entry name" value="FHIPEP family, domain 1"/>
    <property type="match status" value="1"/>
</dbReference>
<sequence>MKRGDVSVAIAVIAIILIIIIPIPMWSLDILLSFNISLALLILLISMYTKDALQFSIFPTLLLITTLYRLSLNISTTRYILSEGQAGDVIEAFGNFVIQGNVFVGLIIFLIIVVINFLVITKGAERVAEVAARFTLDAMPGKQMAIDADLNSGLITEQDAKIRRKEIQQQADFYGAMDGASKFVKGDAIAGIVVTLINITGGLIIGVLVNKMPMGEALVRYTLLTVGDGLVSQIPALLISTATGIVVTRAASESNLGQDVLAQLFGNNPKLMYIIGGVLLFLGIVTPLPWPPYVILGVTFIFVGYSMNSSKKKKETEEIEVSQTAEIEEIRKPENVMTLLKVEDIELEFGYGIIPLADINQGGDLLDRIVMIRRQIAIELGMVVPMVRLRDNIQLNPNEYVIKIKGVEIAKGEVLFDHFLAMDPGTAQGDIIGIDTIEPAFGLPAKWVTDHEREKAEILGYTVVDPPSIIATHLTEIIKRNASELLSRQDVKALVDNVKEEHPALVEELVPKLLSIGEIQKVLINLLREQVSIRDMVTILEALADYAAITRDADMLTEYVRQRLSRYITKKYVERNKLKAITLDSELEQLIMESINQTETGSYLSISPNKAQSILNNIIVNIEKMTSIGLQPIILTAPIVRIYLKKLTEQITKDLIVLSYNEIDSSVEVQSMGMVTIV</sequence>
<dbReference type="PRINTS" id="PR00949">
    <property type="entry name" value="TYPE3IMAPROT"/>
</dbReference>
<organism evidence="8 9">
    <name type="scientific">Proteiniborus ethanoligenes</name>
    <dbReference type="NCBI Taxonomy" id="415015"/>
    <lineage>
        <taxon>Bacteria</taxon>
        <taxon>Bacillati</taxon>
        <taxon>Bacillota</taxon>
        <taxon>Clostridia</taxon>
        <taxon>Eubacteriales</taxon>
        <taxon>Proteiniborus</taxon>
    </lineage>
</organism>
<dbReference type="Gene3D" id="3.40.50.12790">
    <property type="entry name" value="FHIPEP family, domain 4"/>
    <property type="match status" value="1"/>
</dbReference>
<dbReference type="PANTHER" id="PTHR30161">
    <property type="entry name" value="FLAGELLAR EXPORT PROTEIN, MEMBRANE FLHA SUBUNIT-RELATED"/>
    <property type="match status" value="1"/>
</dbReference>
<dbReference type="OrthoDB" id="9759185at2"/>
<keyword evidence="4 7" id="KW-0812">Transmembrane</keyword>
<dbReference type="PIRSF" id="PIRSF005419">
    <property type="entry name" value="FlhA"/>
    <property type="match status" value="1"/>
</dbReference>
<evidence type="ECO:0000256" key="4">
    <source>
        <dbReference type="ARBA" id="ARBA00022692"/>
    </source>
</evidence>
<evidence type="ECO:0000256" key="6">
    <source>
        <dbReference type="ARBA" id="ARBA00023136"/>
    </source>
</evidence>
<keyword evidence="5 7" id="KW-1133">Transmembrane helix</keyword>
<comment type="function">
    <text evidence="7">Required for formation of the rod structure of the flagellar apparatus. Together with FliI and FliH, may constitute the export apparatus of flagellin.</text>
</comment>
<feature type="transmembrane region" description="Helical" evidence="7">
    <location>
        <begin position="55"/>
        <end position="72"/>
    </location>
</feature>
<comment type="subcellular location">
    <subcellularLocation>
        <location evidence="1 7">Cell membrane</location>
        <topology evidence="1 7">Multi-pass membrane protein</topology>
    </subcellularLocation>
</comment>
<keyword evidence="9" id="KW-1185">Reference proteome</keyword>
<keyword evidence="7" id="KW-1006">Bacterial flagellum protein export</keyword>
<proteinExistence type="inferred from homology"/>
<dbReference type="PANTHER" id="PTHR30161:SF1">
    <property type="entry name" value="FLAGELLAR BIOSYNTHESIS PROTEIN FLHA-RELATED"/>
    <property type="match status" value="1"/>
</dbReference>
<dbReference type="STRING" id="415015.SAMN05660462_01004"/>
<comment type="similarity">
    <text evidence="2 7">Belongs to the FHIPEP (flagella/HR/invasion proteins export pore) family.</text>
</comment>
<dbReference type="Gene3D" id="1.10.8.540">
    <property type="entry name" value="FHIPEP family, domain 3"/>
    <property type="match status" value="1"/>
</dbReference>
<evidence type="ECO:0000313" key="8">
    <source>
        <dbReference type="EMBL" id="SDY83753.1"/>
    </source>
</evidence>
<name>A0A1H3N4T9_9FIRM</name>
<dbReference type="Pfam" id="PF00771">
    <property type="entry name" value="FHIPEP"/>
    <property type="match status" value="1"/>
</dbReference>